<feature type="transmembrane region" description="Helical" evidence="8">
    <location>
        <begin position="9"/>
        <end position="31"/>
    </location>
</feature>
<accession>A0A0R1IXD3</accession>
<organism evidence="10 11">
    <name type="scientific">Companilactobacillus tucceti DSM 20183</name>
    <dbReference type="NCBI Taxonomy" id="1423811"/>
    <lineage>
        <taxon>Bacteria</taxon>
        <taxon>Bacillati</taxon>
        <taxon>Bacillota</taxon>
        <taxon>Bacilli</taxon>
        <taxon>Lactobacillales</taxon>
        <taxon>Lactobacillaceae</taxon>
        <taxon>Companilactobacillus</taxon>
    </lineage>
</organism>
<feature type="transmembrane region" description="Helical" evidence="8">
    <location>
        <begin position="231"/>
        <end position="252"/>
    </location>
</feature>
<dbReference type="SUPFAM" id="SSF161098">
    <property type="entry name" value="MetI-like"/>
    <property type="match status" value="1"/>
</dbReference>
<dbReference type="OrthoDB" id="9782004at2"/>
<evidence type="ECO:0000256" key="3">
    <source>
        <dbReference type="ARBA" id="ARBA00022475"/>
    </source>
</evidence>
<proteinExistence type="inferred from homology"/>
<dbReference type="Proteomes" id="UP000050929">
    <property type="component" value="Unassembled WGS sequence"/>
</dbReference>
<dbReference type="CDD" id="cd06261">
    <property type="entry name" value="TM_PBP2"/>
    <property type="match status" value="1"/>
</dbReference>
<dbReference type="InterPro" id="IPR035906">
    <property type="entry name" value="MetI-like_sf"/>
</dbReference>
<keyword evidence="3" id="KW-1003">Cell membrane</keyword>
<evidence type="ECO:0000256" key="5">
    <source>
        <dbReference type="ARBA" id="ARBA00022692"/>
    </source>
</evidence>
<dbReference type="GO" id="GO:0055085">
    <property type="term" value="P:transmembrane transport"/>
    <property type="evidence" value="ECO:0007669"/>
    <property type="project" value="InterPro"/>
</dbReference>
<keyword evidence="6 8" id="KW-1133">Transmembrane helix</keyword>
<dbReference type="InterPro" id="IPR000515">
    <property type="entry name" value="MetI-like"/>
</dbReference>
<evidence type="ECO:0000313" key="11">
    <source>
        <dbReference type="Proteomes" id="UP000050929"/>
    </source>
</evidence>
<keyword evidence="2 8" id="KW-0813">Transport</keyword>
<reference evidence="10 11" key="1">
    <citation type="journal article" date="2015" name="Genome Announc.">
        <title>Expanding the biotechnology potential of lactobacilli through comparative genomics of 213 strains and associated genera.</title>
        <authorList>
            <person name="Sun Z."/>
            <person name="Harris H.M."/>
            <person name="McCann A."/>
            <person name="Guo C."/>
            <person name="Argimon S."/>
            <person name="Zhang W."/>
            <person name="Yang X."/>
            <person name="Jeffery I.B."/>
            <person name="Cooney J.C."/>
            <person name="Kagawa T.F."/>
            <person name="Liu W."/>
            <person name="Song Y."/>
            <person name="Salvetti E."/>
            <person name="Wrobel A."/>
            <person name="Rasinkangas P."/>
            <person name="Parkhill J."/>
            <person name="Rea M.C."/>
            <person name="O'Sullivan O."/>
            <person name="Ritari J."/>
            <person name="Douillard F.P."/>
            <person name="Paul Ross R."/>
            <person name="Yang R."/>
            <person name="Briner A.E."/>
            <person name="Felis G.E."/>
            <person name="de Vos W.M."/>
            <person name="Barrangou R."/>
            <person name="Klaenhammer T.R."/>
            <person name="Caufield P.W."/>
            <person name="Cui Y."/>
            <person name="Zhang H."/>
            <person name="O'Toole P.W."/>
        </authorList>
    </citation>
    <scope>NUCLEOTIDE SEQUENCE [LARGE SCALE GENOMIC DNA]</scope>
    <source>
        <strain evidence="10 11">DSM 20183</strain>
    </source>
</reference>
<evidence type="ECO:0000256" key="6">
    <source>
        <dbReference type="ARBA" id="ARBA00022989"/>
    </source>
</evidence>
<keyword evidence="4" id="KW-0997">Cell inner membrane</keyword>
<feature type="domain" description="ABC transmembrane type-1" evidence="9">
    <location>
        <begin position="64"/>
        <end position="252"/>
    </location>
</feature>
<feature type="transmembrane region" description="Helical" evidence="8">
    <location>
        <begin position="131"/>
        <end position="152"/>
    </location>
</feature>
<protein>
    <submittedName>
        <fullName evidence="10">ABC transporter permease</fullName>
    </submittedName>
</protein>
<evidence type="ECO:0000256" key="1">
    <source>
        <dbReference type="ARBA" id="ARBA00004429"/>
    </source>
</evidence>
<dbReference type="PATRIC" id="fig|1423811.3.peg.1090"/>
<comment type="caution">
    <text evidence="10">The sequence shown here is derived from an EMBL/GenBank/DDBJ whole genome shotgun (WGS) entry which is preliminary data.</text>
</comment>
<feature type="transmembrane region" description="Helical" evidence="8">
    <location>
        <begin position="70"/>
        <end position="92"/>
    </location>
</feature>
<evidence type="ECO:0000256" key="2">
    <source>
        <dbReference type="ARBA" id="ARBA00022448"/>
    </source>
</evidence>
<feature type="transmembrane region" description="Helical" evidence="8">
    <location>
        <begin position="192"/>
        <end position="211"/>
    </location>
</feature>
<evidence type="ECO:0000256" key="4">
    <source>
        <dbReference type="ARBA" id="ARBA00022519"/>
    </source>
</evidence>
<evidence type="ECO:0000256" key="7">
    <source>
        <dbReference type="ARBA" id="ARBA00023136"/>
    </source>
</evidence>
<gene>
    <name evidence="10" type="ORF">FC72_GL001077</name>
</gene>
<dbReference type="Gene3D" id="1.10.3720.10">
    <property type="entry name" value="MetI-like"/>
    <property type="match status" value="1"/>
</dbReference>
<sequence length="264" mass="30068">MESKKITKLVVYLIFAVLILMPLFVIFMLAISKTWSYPSLWPKWVDWGYYFRFLFKSKEVQSSLISSLELAIGTVILTIAIAYPTAMALSYYDFKGKKLLNVLVYLPLIIPSIALLTNMDFIMIKYGLNGSFFGVVSVHTLFCLPYAVKLLYDNLILWKDKYEVASRNLGASSLQTFFKVTVPMNKNGLQGAVMMTYIVSMTQYLSTLLIGDGNYLTLSVRMFPFTTSGKYRMAAVYGITFMLVTLIPLYLIDIWVTHKGRKIA</sequence>
<dbReference type="AlphaFoldDB" id="A0A0R1IXD3"/>
<dbReference type="Pfam" id="PF00528">
    <property type="entry name" value="BPD_transp_1"/>
    <property type="match status" value="1"/>
</dbReference>
<dbReference type="RefSeq" id="WP_057766915.1">
    <property type="nucleotide sequence ID" value="NZ_AZDG01000021.1"/>
</dbReference>
<dbReference type="PANTHER" id="PTHR43357:SF4">
    <property type="entry name" value="INNER MEMBRANE ABC TRANSPORTER PERMEASE PROTEIN YDCV"/>
    <property type="match status" value="1"/>
</dbReference>
<keyword evidence="7 8" id="KW-0472">Membrane</keyword>
<dbReference type="GO" id="GO:0005886">
    <property type="term" value="C:plasma membrane"/>
    <property type="evidence" value="ECO:0007669"/>
    <property type="project" value="UniProtKB-SubCell"/>
</dbReference>
<name>A0A0R1IXD3_9LACO</name>
<evidence type="ECO:0000313" key="10">
    <source>
        <dbReference type="EMBL" id="KRK63838.1"/>
    </source>
</evidence>
<dbReference type="PROSITE" id="PS50928">
    <property type="entry name" value="ABC_TM1"/>
    <property type="match status" value="1"/>
</dbReference>
<comment type="similarity">
    <text evidence="8">Belongs to the binding-protein-dependent transport system permease family.</text>
</comment>
<feature type="transmembrane region" description="Helical" evidence="8">
    <location>
        <begin position="99"/>
        <end position="119"/>
    </location>
</feature>
<dbReference type="PANTHER" id="PTHR43357">
    <property type="entry name" value="INNER MEMBRANE ABC TRANSPORTER PERMEASE PROTEIN YDCV"/>
    <property type="match status" value="1"/>
</dbReference>
<keyword evidence="5 8" id="KW-0812">Transmembrane</keyword>
<keyword evidence="11" id="KW-1185">Reference proteome</keyword>
<evidence type="ECO:0000256" key="8">
    <source>
        <dbReference type="RuleBase" id="RU363032"/>
    </source>
</evidence>
<comment type="subcellular location">
    <subcellularLocation>
        <location evidence="1">Cell inner membrane</location>
        <topology evidence="1">Multi-pass membrane protein</topology>
    </subcellularLocation>
    <subcellularLocation>
        <location evidence="8">Cell membrane</location>
        <topology evidence="8">Multi-pass membrane protein</topology>
    </subcellularLocation>
</comment>
<dbReference type="EMBL" id="AZDG01000021">
    <property type="protein sequence ID" value="KRK63838.1"/>
    <property type="molecule type" value="Genomic_DNA"/>
</dbReference>
<evidence type="ECO:0000259" key="9">
    <source>
        <dbReference type="PROSITE" id="PS50928"/>
    </source>
</evidence>
<dbReference type="STRING" id="1423811.FC72_GL001077"/>